<protein>
    <recommendedName>
        <fullName evidence="1">SWIRM domain-containing protein</fullName>
    </recommendedName>
</protein>
<gene>
    <name evidence="3" type="ORF">ENT92_02220</name>
    <name evidence="2" type="ORF">ENU14_05410</name>
</gene>
<evidence type="ECO:0000313" key="3">
    <source>
        <dbReference type="EMBL" id="HGU65018.1"/>
    </source>
</evidence>
<dbReference type="AlphaFoldDB" id="A0A7C4D855"/>
<dbReference type="PROSITE" id="PS50934">
    <property type="entry name" value="SWIRM"/>
    <property type="match status" value="1"/>
</dbReference>
<accession>A0A7C4D855</accession>
<proteinExistence type="predicted"/>
<comment type="caution">
    <text evidence="2">The sequence shown here is derived from an EMBL/GenBank/DDBJ whole genome shotgun (WGS) entry which is preliminary data.</text>
</comment>
<feature type="domain" description="SWIRM" evidence="1">
    <location>
        <begin position="1"/>
        <end position="61"/>
    </location>
</feature>
<organism evidence="2">
    <name type="scientific">Staphylothermus marinus</name>
    <dbReference type="NCBI Taxonomy" id="2280"/>
    <lineage>
        <taxon>Archaea</taxon>
        <taxon>Thermoproteota</taxon>
        <taxon>Thermoprotei</taxon>
        <taxon>Desulfurococcales</taxon>
        <taxon>Desulfurococcaceae</taxon>
        <taxon>Staphylothermus</taxon>
    </lineage>
</organism>
<dbReference type="EMBL" id="DTBJ01000044">
    <property type="protein sequence ID" value="HGM59002.1"/>
    <property type="molecule type" value="Genomic_DNA"/>
</dbReference>
<evidence type="ECO:0000313" key="2">
    <source>
        <dbReference type="EMBL" id="HGM59002.1"/>
    </source>
</evidence>
<name>A0A7C4D855_STAMA</name>
<evidence type="ECO:0000259" key="1">
    <source>
        <dbReference type="PROSITE" id="PS50934"/>
    </source>
</evidence>
<dbReference type="EMBL" id="DTAN01000087">
    <property type="protein sequence ID" value="HGU65018.1"/>
    <property type="molecule type" value="Genomic_DNA"/>
</dbReference>
<reference evidence="2" key="1">
    <citation type="journal article" date="2020" name="mSystems">
        <title>Genome- and Community-Level Interaction Insights into Carbon Utilization and Element Cycling Functions of Hydrothermarchaeota in Hydrothermal Sediment.</title>
        <authorList>
            <person name="Zhou Z."/>
            <person name="Liu Y."/>
            <person name="Xu W."/>
            <person name="Pan J."/>
            <person name="Luo Z.H."/>
            <person name="Li M."/>
        </authorList>
    </citation>
    <scope>NUCLEOTIDE SEQUENCE [LARGE SCALE GENOMIC DNA]</scope>
    <source>
        <strain evidence="3">SpSt-622</strain>
        <strain evidence="2">SpSt-642</strain>
    </source>
</reference>
<sequence>MSVFKPRKYIDRKELIENALKDLDPSIREKARKILEQLDESVLTDRDRIKSILKKHGLINQ</sequence>
<dbReference type="InterPro" id="IPR007526">
    <property type="entry name" value="SWIRM"/>
</dbReference>